<name>A0A562NUV5_9RHOB</name>
<dbReference type="OrthoDB" id="3802671at2"/>
<dbReference type="EMBL" id="VLKU01000003">
    <property type="protein sequence ID" value="TWI36004.1"/>
    <property type="molecule type" value="Genomic_DNA"/>
</dbReference>
<feature type="transmembrane region" description="Helical" evidence="1">
    <location>
        <begin position="340"/>
        <end position="362"/>
    </location>
</feature>
<feature type="transmembrane region" description="Helical" evidence="1">
    <location>
        <begin position="166"/>
        <end position="185"/>
    </location>
</feature>
<keyword evidence="1" id="KW-1133">Transmembrane helix</keyword>
<feature type="transmembrane region" description="Helical" evidence="1">
    <location>
        <begin position="404"/>
        <end position="423"/>
    </location>
</feature>
<evidence type="ECO:0000313" key="2">
    <source>
        <dbReference type="EMBL" id="TWI36004.1"/>
    </source>
</evidence>
<gene>
    <name evidence="2" type="ORF">IQ24_01365</name>
</gene>
<dbReference type="RefSeq" id="WP_145397054.1">
    <property type="nucleotide sequence ID" value="NZ_VLKU01000003.1"/>
</dbReference>
<keyword evidence="3" id="KW-1185">Reference proteome</keyword>
<protein>
    <submittedName>
        <fullName evidence="2">Uncharacterized protein</fullName>
    </submittedName>
</protein>
<keyword evidence="1" id="KW-0812">Transmembrane</keyword>
<dbReference type="AlphaFoldDB" id="A0A562NUV5"/>
<organism evidence="2 3">
    <name type="scientific">Paracoccus sulfuroxidans</name>
    <dbReference type="NCBI Taxonomy" id="384678"/>
    <lineage>
        <taxon>Bacteria</taxon>
        <taxon>Pseudomonadati</taxon>
        <taxon>Pseudomonadota</taxon>
        <taxon>Alphaproteobacteria</taxon>
        <taxon>Rhodobacterales</taxon>
        <taxon>Paracoccaceae</taxon>
        <taxon>Paracoccus</taxon>
    </lineage>
</organism>
<evidence type="ECO:0000256" key="1">
    <source>
        <dbReference type="SAM" id="Phobius"/>
    </source>
</evidence>
<feature type="transmembrane region" description="Helical" evidence="1">
    <location>
        <begin position="197"/>
        <end position="217"/>
    </location>
</feature>
<proteinExistence type="predicted"/>
<keyword evidence="1" id="KW-0472">Membrane</keyword>
<feature type="transmembrane region" description="Helical" evidence="1">
    <location>
        <begin position="266"/>
        <end position="285"/>
    </location>
</feature>
<sequence length="443" mass="48283">MQNGIGVIGQHFSLTVRLFLRYGLVLTALWAAGALLSQLLLRLAVELGMISRLLGLIAIAPVILLQLVIFVAFFVILRNGLPRMRLRRKQAAAQEAEIVEATPEPDEPRAPLTLALTAVLIPFYGYYAGWGLLGDTLRTYSQLFYSAQMARIDFTNPQPSAAALDIGATAWVAVAVGMIWLLRRFALSRSKGEGSQYWSMLVVACEATWALLGLYVLSGWQSQFTDWLATLPSPSEVFDLISPAEAAGISDTSRVPVDWPLPREPWPVLVALFWYALLPLVWFNLGAITYGHNISAVRDETQRYAGGMIRRWQAMPKPVTDFLAHFWIGMVKRWHAVTNGILLAASAGVALTASVLVLWRLVDWLGNWAWIGLAQLIGPQDILTWQVLSVPLNALFNAPGAPPGGLLVSPLQFCILAAGLELAGRAQDMARAPVSPAAAAAPA</sequence>
<feature type="transmembrane region" description="Helical" evidence="1">
    <location>
        <begin position="112"/>
        <end position="133"/>
    </location>
</feature>
<feature type="transmembrane region" description="Helical" evidence="1">
    <location>
        <begin position="20"/>
        <end position="41"/>
    </location>
</feature>
<dbReference type="Proteomes" id="UP000316225">
    <property type="component" value="Unassembled WGS sequence"/>
</dbReference>
<accession>A0A562NUV5</accession>
<reference evidence="2 3" key="1">
    <citation type="journal article" date="2015" name="Stand. Genomic Sci.">
        <title>Genomic Encyclopedia of Bacterial and Archaeal Type Strains, Phase III: the genomes of soil and plant-associated and newly described type strains.</title>
        <authorList>
            <person name="Whitman W.B."/>
            <person name="Woyke T."/>
            <person name="Klenk H.P."/>
            <person name="Zhou Y."/>
            <person name="Lilburn T.G."/>
            <person name="Beck B.J."/>
            <person name="De Vos P."/>
            <person name="Vandamme P."/>
            <person name="Eisen J.A."/>
            <person name="Garrity G."/>
            <person name="Hugenholtz P."/>
            <person name="Kyrpides N.C."/>
        </authorList>
    </citation>
    <scope>NUCLEOTIDE SEQUENCE [LARGE SCALE GENOMIC DNA]</scope>
    <source>
        <strain evidence="2 3">CGMCC 1.5364</strain>
    </source>
</reference>
<feature type="transmembrane region" description="Helical" evidence="1">
    <location>
        <begin position="53"/>
        <end position="77"/>
    </location>
</feature>
<comment type="caution">
    <text evidence="2">The sequence shown here is derived from an EMBL/GenBank/DDBJ whole genome shotgun (WGS) entry which is preliminary data.</text>
</comment>
<evidence type="ECO:0000313" key="3">
    <source>
        <dbReference type="Proteomes" id="UP000316225"/>
    </source>
</evidence>